<evidence type="ECO:0008006" key="3">
    <source>
        <dbReference type="Google" id="ProtNLM"/>
    </source>
</evidence>
<evidence type="ECO:0000313" key="2">
    <source>
        <dbReference type="Proteomes" id="UP000255129"/>
    </source>
</evidence>
<dbReference type="Proteomes" id="UP000255129">
    <property type="component" value="Unassembled WGS sequence"/>
</dbReference>
<protein>
    <recommendedName>
        <fullName evidence="3">Phage protein</fullName>
    </recommendedName>
</protein>
<name>A0A379G5P3_9GAMM</name>
<dbReference type="AlphaFoldDB" id="A0A379G5P3"/>
<dbReference type="RefSeq" id="WP_115164527.1">
    <property type="nucleotide sequence ID" value="NZ_JAOXBJ010000094.1"/>
</dbReference>
<sequence>MNIYERGHNSALKLLKKYGSSYQVKREGNFWVDDDGVEHHERESLFSVIGVKVLYKPYEIDGTLILSTDIKMVLSPEVDIRKGDSVLVDGIWLRVCEPNPVKPADIVICYKPQLRA</sequence>
<dbReference type="EMBL" id="UGUA01000002">
    <property type="protein sequence ID" value="SUC36201.1"/>
    <property type="molecule type" value="Genomic_DNA"/>
</dbReference>
<reference evidence="1 2" key="1">
    <citation type="submission" date="2018-06" db="EMBL/GenBank/DDBJ databases">
        <authorList>
            <consortium name="Pathogen Informatics"/>
            <person name="Doyle S."/>
        </authorList>
    </citation>
    <scope>NUCLEOTIDE SEQUENCE [LARGE SCALE GENOMIC DNA]</scope>
    <source>
        <strain evidence="1 2">NCTC12026</strain>
    </source>
</reference>
<gene>
    <name evidence="1" type="ORF">NCTC12026_02619</name>
</gene>
<accession>A0A379G5P3</accession>
<evidence type="ECO:0000313" key="1">
    <source>
        <dbReference type="EMBL" id="SUC36201.1"/>
    </source>
</evidence>
<dbReference type="OrthoDB" id="6539783at2"/>
<proteinExistence type="predicted"/>
<organism evidence="1 2">
    <name type="scientific">Providencia rustigianii</name>
    <dbReference type="NCBI Taxonomy" id="158850"/>
    <lineage>
        <taxon>Bacteria</taxon>
        <taxon>Pseudomonadati</taxon>
        <taxon>Pseudomonadota</taxon>
        <taxon>Gammaproteobacteria</taxon>
        <taxon>Enterobacterales</taxon>
        <taxon>Morganellaceae</taxon>
        <taxon>Providencia</taxon>
    </lineage>
</organism>